<feature type="signal peptide" evidence="3">
    <location>
        <begin position="1"/>
        <end position="30"/>
    </location>
</feature>
<protein>
    <submittedName>
        <fullName evidence="5">Inactive GDSL esterase/lipase-like protein 25 isoform X1</fullName>
    </submittedName>
</protein>
<dbReference type="InterPro" id="IPR035669">
    <property type="entry name" value="SGNH_plant_lipase-like"/>
</dbReference>
<dbReference type="GeneID" id="104779072"/>
<reference evidence="4" key="1">
    <citation type="journal article" date="2014" name="Nat. Commun.">
        <title>The emerging biofuel crop Camelina sativa retains a highly undifferentiated hexaploid genome structure.</title>
        <authorList>
            <person name="Kagale S."/>
            <person name="Koh C."/>
            <person name="Nixon J."/>
            <person name="Bollina V."/>
            <person name="Clarke W.E."/>
            <person name="Tuteja R."/>
            <person name="Spillane C."/>
            <person name="Robinson S.J."/>
            <person name="Links M.G."/>
            <person name="Clarke C."/>
            <person name="Higgins E.E."/>
            <person name="Huebert T."/>
            <person name="Sharpe A.G."/>
            <person name="Parkin I.A."/>
        </authorList>
    </citation>
    <scope>NUCLEOTIDE SEQUENCE [LARGE SCALE GENOMIC DNA]</scope>
    <source>
        <strain evidence="4">cv. DH55</strain>
    </source>
</reference>
<evidence type="ECO:0000313" key="5">
    <source>
        <dbReference type="RefSeq" id="XP_010501769.1"/>
    </source>
</evidence>
<evidence type="ECO:0000256" key="3">
    <source>
        <dbReference type="SAM" id="SignalP"/>
    </source>
</evidence>
<accession>A0ABM0YJ64</accession>
<evidence type="ECO:0000256" key="2">
    <source>
        <dbReference type="ARBA" id="ARBA00022729"/>
    </source>
</evidence>
<keyword evidence="2 3" id="KW-0732">Signal</keyword>
<evidence type="ECO:0000256" key="1">
    <source>
        <dbReference type="ARBA" id="ARBA00008668"/>
    </source>
</evidence>
<comment type="similarity">
    <text evidence="1">Belongs to the 'GDSL' lipolytic enzyme family.</text>
</comment>
<evidence type="ECO:0000313" key="4">
    <source>
        <dbReference type="Proteomes" id="UP000694864"/>
    </source>
</evidence>
<dbReference type="PANTHER" id="PTHR45966:SF36">
    <property type="entry name" value="INACTIVE GDSL ESTERASE_LIPASE-LIKE PROTEIN 25"/>
    <property type="match status" value="1"/>
</dbReference>
<dbReference type="PANTHER" id="PTHR45966">
    <property type="entry name" value="GDSL-LIKE LIPASE/ACYLHYDROLASE"/>
    <property type="match status" value="1"/>
</dbReference>
<dbReference type="Pfam" id="PF00657">
    <property type="entry name" value="Lipase_GDSL"/>
    <property type="match status" value="1"/>
</dbReference>
<dbReference type="InterPro" id="IPR001087">
    <property type="entry name" value="GDSL"/>
</dbReference>
<name>A0ABM0YJ64_CAMSA</name>
<dbReference type="RefSeq" id="XP_010501769.1">
    <property type="nucleotide sequence ID" value="XM_010503467.2"/>
</dbReference>
<organism evidence="4 5">
    <name type="scientific">Camelina sativa</name>
    <name type="common">False flax</name>
    <name type="synonym">Myagrum sativum</name>
    <dbReference type="NCBI Taxonomy" id="90675"/>
    <lineage>
        <taxon>Eukaryota</taxon>
        <taxon>Viridiplantae</taxon>
        <taxon>Streptophyta</taxon>
        <taxon>Embryophyta</taxon>
        <taxon>Tracheophyta</taxon>
        <taxon>Spermatophyta</taxon>
        <taxon>Magnoliopsida</taxon>
        <taxon>eudicotyledons</taxon>
        <taxon>Gunneridae</taxon>
        <taxon>Pentapetalae</taxon>
        <taxon>rosids</taxon>
        <taxon>malvids</taxon>
        <taxon>Brassicales</taxon>
        <taxon>Brassicaceae</taxon>
        <taxon>Camelineae</taxon>
        <taxon>Camelina</taxon>
    </lineage>
</organism>
<sequence length="372" mass="40589">MADPNSGLFSLSCLLVTTLALLHYPTSSVAQTLFVFGDGYYDAGNKQFLSGNRVDANSPPYGISVGEATGRWSDGRIVPDYLAGFMGIPRIPPILRSSGDFTHGASFAIAGATVLGSALETNDIQMTLSQQVKKFSQNKNKWTDKALSEAIYLTYIGSDDYLNYAKNNPNPSHDQKQAFVDQVITSIEAAIKAVHEAGGRKFAFQNLPPLGCLPMVKQETGNNKDCVKLPSEMAALHNNNLSKLIEKLALDLESFQFSFYDFFSSIQNRVLEPHTYIFGTGTAACCGTGPLKGTGCAANNVCVNPNGYVFFDGKYLTQKANFQVADLMWNANPQVIEPNNLRELLVFPLDIPFIYNVKSLDQVGKDGSFVIK</sequence>
<dbReference type="InterPro" id="IPR036514">
    <property type="entry name" value="SGNH_hydro_sf"/>
</dbReference>
<feature type="chain" id="PRO_5047474369" evidence="3">
    <location>
        <begin position="31"/>
        <end position="372"/>
    </location>
</feature>
<dbReference type="CDD" id="cd01837">
    <property type="entry name" value="SGNH_plant_lipase_like"/>
    <property type="match status" value="1"/>
</dbReference>
<dbReference type="Proteomes" id="UP000694864">
    <property type="component" value="Chromosome 1"/>
</dbReference>
<dbReference type="InterPro" id="IPR044552">
    <property type="entry name" value="GLIP1-5/GLL25"/>
</dbReference>
<reference evidence="5" key="2">
    <citation type="submission" date="2025-08" db="UniProtKB">
        <authorList>
            <consortium name="RefSeq"/>
        </authorList>
    </citation>
    <scope>IDENTIFICATION</scope>
    <source>
        <tissue evidence="5">Leaf</tissue>
    </source>
</reference>
<gene>
    <name evidence="5" type="primary">LOC104779072</name>
</gene>
<proteinExistence type="inferred from homology"/>
<dbReference type="Gene3D" id="3.40.50.1110">
    <property type="entry name" value="SGNH hydrolase"/>
    <property type="match status" value="1"/>
</dbReference>
<keyword evidence="4" id="KW-1185">Reference proteome</keyword>